<dbReference type="PROSITE" id="PS51915">
    <property type="entry name" value="ZAD"/>
    <property type="match status" value="1"/>
</dbReference>
<keyword evidence="2 8" id="KW-0479">Metal-binding</keyword>
<evidence type="ECO:0000259" key="9">
    <source>
        <dbReference type="PROSITE" id="PS50157"/>
    </source>
</evidence>
<name>A0A9N9WR58_9DIPT</name>
<keyword evidence="12" id="KW-1185">Reference proteome</keyword>
<dbReference type="InterPro" id="IPR036236">
    <property type="entry name" value="Znf_C2H2_sf"/>
</dbReference>
<dbReference type="InterPro" id="IPR013087">
    <property type="entry name" value="Znf_C2H2_type"/>
</dbReference>
<dbReference type="FunFam" id="3.30.160.60:FF:000624">
    <property type="entry name" value="zinc finger protein 697"/>
    <property type="match status" value="1"/>
</dbReference>
<feature type="domain" description="ZAD" evidence="10">
    <location>
        <begin position="6"/>
        <end position="90"/>
    </location>
</feature>
<dbReference type="SUPFAM" id="SSF57667">
    <property type="entry name" value="beta-beta-alpha zinc fingers"/>
    <property type="match status" value="5"/>
</dbReference>
<reference evidence="11" key="1">
    <citation type="submission" date="2022-01" db="EMBL/GenBank/DDBJ databases">
        <authorList>
            <person name="King R."/>
        </authorList>
    </citation>
    <scope>NUCLEOTIDE SEQUENCE</scope>
</reference>
<keyword evidence="3" id="KW-0677">Repeat</keyword>
<reference evidence="11" key="2">
    <citation type="submission" date="2022-10" db="EMBL/GenBank/DDBJ databases">
        <authorList>
            <consortium name="ENA_rothamsted_submissions"/>
            <consortium name="culmorum"/>
            <person name="King R."/>
        </authorList>
    </citation>
    <scope>NUCLEOTIDE SEQUENCE</scope>
</reference>
<dbReference type="GO" id="GO:0005634">
    <property type="term" value="C:nucleus"/>
    <property type="evidence" value="ECO:0007669"/>
    <property type="project" value="UniProtKB-SubCell"/>
</dbReference>
<dbReference type="AlphaFoldDB" id="A0A9N9WR58"/>
<dbReference type="PANTHER" id="PTHR23226:SF416">
    <property type="entry name" value="FI01424P"/>
    <property type="match status" value="1"/>
</dbReference>
<feature type="domain" description="C2H2-type" evidence="9">
    <location>
        <begin position="286"/>
        <end position="313"/>
    </location>
</feature>
<feature type="binding site" evidence="8">
    <location>
        <position position="66"/>
    </location>
    <ligand>
        <name>Zn(2+)</name>
        <dbReference type="ChEBI" id="CHEBI:29105"/>
    </ligand>
</feature>
<feature type="binding site" evidence="8">
    <location>
        <position position="11"/>
    </location>
    <ligand>
        <name>Zn(2+)</name>
        <dbReference type="ChEBI" id="CHEBI:29105"/>
    </ligand>
</feature>
<sequence>MIDRLKTCRCCLQVLKNEEDLYEFSSEVAIDADSTNFIKINTCYLEVTNFNISAEDEDITKICSSCLGDLKFCYLFKKKCVDVAKAFDQDEDDNKDIEPENVEQFCLIDDGSNELKVESQIEDPCYIEYVEEEMICENPQDDDEETDDGSDYKFNTKYDPVNMTKRVKLESIEHEGIIYSCDLCPKTFDRKDYYRRHYRRAHLTNIIEEKADQLTIEGKVSDINQMQLYQCGCGKINVTREEFEAHQAEHEGEARFKCKKCDQTFSSKEDARKHLNTAHSNDDKPFNCELCQKCFKNRYQLILHNRSHTGEKPHVCQICNRGFSMSSNLQKHLDTHSTEKPYQCSYCGQYFKTQRSLKFHTVCYHQPEAKVKCTHCDKSFVNKSYLKMHMLYHTGEKNFTCTICNSKYYKSSHLKRHIQNVHFKLRLMKCDYCASDFVRKETYKAHIISHHKRHLSDQEFEEVLEKIRKFQPPALDINQFTVEKQMSAQGIILAKVEEGEIDVEEMIEEQIDDGMDKDEGMIIESTDDYHELFDEDDEEGIEQ</sequence>
<accession>A0A9N9WR58</accession>
<evidence type="ECO:0000256" key="2">
    <source>
        <dbReference type="ARBA" id="ARBA00022723"/>
    </source>
</evidence>
<dbReference type="SMART" id="SM00355">
    <property type="entry name" value="ZnF_C2H2"/>
    <property type="match status" value="9"/>
</dbReference>
<keyword evidence="4 7" id="KW-0863">Zinc-finger</keyword>
<evidence type="ECO:0000313" key="12">
    <source>
        <dbReference type="Proteomes" id="UP001153620"/>
    </source>
</evidence>
<organism evidence="11 12">
    <name type="scientific">Chironomus riparius</name>
    <dbReference type="NCBI Taxonomy" id="315576"/>
    <lineage>
        <taxon>Eukaryota</taxon>
        <taxon>Metazoa</taxon>
        <taxon>Ecdysozoa</taxon>
        <taxon>Arthropoda</taxon>
        <taxon>Hexapoda</taxon>
        <taxon>Insecta</taxon>
        <taxon>Pterygota</taxon>
        <taxon>Neoptera</taxon>
        <taxon>Endopterygota</taxon>
        <taxon>Diptera</taxon>
        <taxon>Nematocera</taxon>
        <taxon>Chironomoidea</taxon>
        <taxon>Chironomidae</taxon>
        <taxon>Chironominae</taxon>
        <taxon>Chironomus</taxon>
    </lineage>
</organism>
<dbReference type="PANTHER" id="PTHR23226">
    <property type="entry name" value="ZINC FINGER AND SCAN DOMAIN-CONTAINING"/>
    <property type="match status" value="1"/>
</dbReference>
<protein>
    <submittedName>
        <fullName evidence="11">Uncharacterized protein</fullName>
    </submittedName>
</protein>
<feature type="domain" description="C2H2-type" evidence="9">
    <location>
        <begin position="371"/>
        <end position="398"/>
    </location>
</feature>
<dbReference type="Pfam" id="PF00096">
    <property type="entry name" value="zf-C2H2"/>
    <property type="match status" value="6"/>
</dbReference>
<dbReference type="PROSITE" id="PS00028">
    <property type="entry name" value="ZINC_FINGER_C2H2_1"/>
    <property type="match status" value="7"/>
</dbReference>
<dbReference type="SMART" id="SM00868">
    <property type="entry name" value="zf-AD"/>
    <property type="match status" value="1"/>
</dbReference>
<comment type="subcellular location">
    <subcellularLocation>
        <location evidence="1">Nucleus</location>
    </subcellularLocation>
</comment>
<dbReference type="PROSITE" id="PS50157">
    <property type="entry name" value="ZINC_FINGER_C2H2_2"/>
    <property type="match status" value="7"/>
</dbReference>
<dbReference type="Proteomes" id="UP001153620">
    <property type="component" value="Chromosome 2"/>
</dbReference>
<evidence type="ECO:0000259" key="10">
    <source>
        <dbReference type="PROSITE" id="PS51915"/>
    </source>
</evidence>
<feature type="binding site" evidence="8">
    <location>
        <position position="8"/>
    </location>
    <ligand>
        <name>Zn(2+)</name>
        <dbReference type="ChEBI" id="CHEBI:29105"/>
    </ligand>
</feature>
<evidence type="ECO:0000313" key="11">
    <source>
        <dbReference type="EMBL" id="CAG9802634.1"/>
    </source>
</evidence>
<dbReference type="Gene3D" id="3.30.160.60">
    <property type="entry name" value="Classic Zinc Finger"/>
    <property type="match status" value="7"/>
</dbReference>
<dbReference type="GO" id="GO:0048729">
    <property type="term" value="P:tissue morphogenesis"/>
    <property type="evidence" value="ECO:0007669"/>
    <property type="project" value="UniProtKB-ARBA"/>
</dbReference>
<evidence type="ECO:0000256" key="4">
    <source>
        <dbReference type="ARBA" id="ARBA00022771"/>
    </source>
</evidence>
<dbReference type="GO" id="GO:0048598">
    <property type="term" value="P:embryonic morphogenesis"/>
    <property type="evidence" value="ECO:0007669"/>
    <property type="project" value="UniProtKB-ARBA"/>
</dbReference>
<evidence type="ECO:0000256" key="1">
    <source>
        <dbReference type="ARBA" id="ARBA00004123"/>
    </source>
</evidence>
<dbReference type="FunFam" id="3.30.160.60:FF:000446">
    <property type="entry name" value="Zinc finger protein"/>
    <property type="match status" value="1"/>
</dbReference>
<proteinExistence type="predicted"/>
<evidence type="ECO:0000256" key="7">
    <source>
        <dbReference type="PROSITE-ProRule" id="PRU00042"/>
    </source>
</evidence>
<dbReference type="OrthoDB" id="3437960at2759"/>
<dbReference type="FunFam" id="3.30.160.60:FF:000478">
    <property type="entry name" value="Zinc finger protein 133"/>
    <property type="match status" value="1"/>
</dbReference>
<feature type="binding site" evidence="8">
    <location>
        <position position="63"/>
    </location>
    <ligand>
        <name>Zn(2+)</name>
        <dbReference type="ChEBI" id="CHEBI:29105"/>
    </ligand>
</feature>
<evidence type="ECO:0000256" key="5">
    <source>
        <dbReference type="ARBA" id="ARBA00022833"/>
    </source>
</evidence>
<evidence type="ECO:0000256" key="3">
    <source>
        <dbReference type="ARBA" id="ARBA00022737"/>
    </source>
</evidence>
<dbReference type="InterPro" id="IPR012934">
    <property type="entry name" value="Znf_AD"/>
</dbReference>
<dbReference type="GO" id="GO:0000981">
    <property type="term" value="F:DNA-binding transcription factor activity, RNA polymerase II-specific"/>
    <property type="evidence" value="ECO:0007669"/>
    <property type="project" value="TreeGrafter"/>
</dbReference>
<feature type="domain" description="C2H2-type" evidence="9">
    <location>
        <begin position="314"/>
        <end position="341"/>
    </location>
</feature>
<dbReference type="EMBL" id="OU895878">
    <property type="protein sequence ID" value="CAG9802634.1"/>
    <property type="molecule type" value="Genomic_DNA"/>
</dbReference>
<dbReference type="GO" id="GO:0008270">
    <property type="term" value="F:zinc ion binding"/>
    <property type="evidence" value="ECO:0007669"/>
    <property type="project" value="UniProtKB-UniRule"/>
</dbReference>
<dbReference type="GO" id="GO:0000978">
    <property type="term" value="F:RNA polymerase II cis-regulatory region sequence-specific DNA binding"/>
    <property type="evidence" value="ECO:0007669"/>
    <property type="project" value="TreeGrafter"/>
</dbReference>
<dbReference type="Pfam" id="PF07776">
    <property type="entry name" value="zf-AD"/>
    <property type="match status" value="1"/>
</dbReference>
<dbReference type="FunFam" id="3.30.160.60:FF:000100">
    <property type="entry name" value="Zinc finger 45-like"/>
    <property type="match status" value="1"/>
</dbReference>
<feature type="domain" description="C2H2-type" evidence="9">
    <location>
        <begin position="399"/>
        <end position="427"/>
    </location>
</feature>
<keyword evidence="6" id="KW-0539">Nucleus</keyword>
<keyword evidence="5 8" id="KW-0862">Zinc</keyword>
<gene>
    <name evidence="11" type="ORF">CHIRRI_LOCUS5540</name>
</gene>
<feature type="domain" description="C2H2-type" evidence="9">
    <location>
        <begin position="256"/>
        <end position="284"/>
    </location>
</feature>
<evidence type="ECO:0000256" key="8">
    <source>
        <dbReference type="PROSITE-ProRule" id="PRU01263"/>
    </source>
</evidence>
<feature type="domain" description="C2H2-type" evidence="9">
    <location>
        <begin position="342"/>
        <end position="370"/>
    </location>
</feature>
<evidence type="ECO:0000256" key="6">
    <source>
        <dbReference type="ARBA" id="ARBA00023242"/>
    </source>
</evidence>
<feature type="domain" description="C2H2-type" evidence="9">
    <location>
        <begin position="179"/>
        <end position="202"/>
    </location>
</feature>